<evidence type="ECO:0000313" key="4">
    <source>
        <dbReference type="Proteomes" id="UP000603056"/>
    </source>
</evidence>
<evidence type="ECO:0000256" key="1">
    <source>
        <dbReference type="SAM" id="Phobius"/>
    </source>
</evidence>
<keyword evidence="1" id="KW-0812">Transmembrane</keyword>
<dbReference type="EMBL" id="CAJHIS010000011">
    <property type="protein sequence ID" value="CAD6493367.1"/>
    <property type="molecule type" value="Genomic_DNA"/>
</dbReference>
<keyword evidence="1" id="KW-0472">Membrane</keyword>
<dbReference type="EMBL" id="CAJHIP010000014">
    <property type="protein sequence ID" value="CAD6492994.1"/>
    <property type="molecule type" value="Genomic_DNA"/>
</dbReference>
<proteinExistence type="predicted"/>
<feature type="transmembrane region" description="Helical" evidence="1">
    <location>
        <begin position="114"/>
        <end position="132"/>
    </location>
</feature>
<name>A0A811T6W9_9EURY</name>
<gene>
    <name evidence="3" type="ORF">EMLJLAPB_00507</name>
    <name evidence="2" type="ORF">FFODKBPE_00401</name>
</gene>
<reference evidence="2" key="1">
    <citation type="submission" date="2020-10" db="EMBL/GenBank/DDBJ databases">
        <authorList>
            <person name="Hahn C.J."/>
            <person name="Laso-Perez R."/>
            <person name="Vulcano F."/>
            <person name="Vaziourakis K.-M."/>
            <person name="Stokke R."/>
            <person name="Steen I.H."/>
            <person name="Teske A."/>
            <person name="Boetius A."/>
            <person name="Liebeke M."/>
            <person name="Amann R."/>
            <person name="Knittel K."/>
        </authorList>
    </citation>
    <scope>NUCLEOTIDE SEQUENCE</scope>
    <source>
        <strain evidence="3">Gfbio:e3339647-f889-4370-9287-4fb5cb688e4c:AG392D22_GoMArc1</strain>
        <strain evidence="2">Gfbio:e3339647-f889-4370-9287-4fb5cb688e4c:AG394J04_GoMArc1</strain>
    </source>
</reference>
<feature type="transmembrane region" description="Helical" evidence="1">
    <location>
        <begin position="53"/>
        <end position="71"/>
    </location>
</feature>
<organism evidence="2 4">
    <name type="scientific">Candidatus Argoarchaeum ethanivorans</name>
    <dbReference type="NCBI Taxonomy" id="2608793"/>
    <lineage>
        <taxon>Archaea</taxon>
        <taxon>Methanobacteriati</taxon>
        <taxon>Methanobacteriota</taxon>
        <taxon>Stenosarchaea group</taxon>
        <taxon>Methanomicrobia</taxon>
        <taxon>Methanosarcinales</taxon>
        <taxon>Methanosarcinales incertae sedis</taxon>
        <taxon>GOM Arc I cluster</taxon>
        <taxon>Candidatus Argoarchaeum</taxon>
    </lineage>
</organism>
<dbReference type="Proteomes" id="UP000634805">
    <property type="component" value="Unassembled WGS sequence"/>
</dbReference>
<comment type="caution">
    <text evidence="2">The sequence shown here is derived from an EMBL/GenBank/DDBJ whole genome shotgun (WGS) entry which is preliminary data.</text>
</comment>
<keyword evidence="1" id="KW-1133">Transmembrane helix</keyword>
<sequence>MVKKNSKKQVPQKVKKAKVVEGEIVESSATTKPVPITTEEKEKKRVEGIKKTIIPGVIGILAGAVFFILIGDGSGHKSIWFTILFILLVFSYYIQRLIYPAAGINAREFGKKDWFYVEFIVLDFFLVSWTLLLNL</sequence>
<evidence type="ECO:0000313" key="2">
    <source>
        <dbReference type="EMBL" id="CAD6492994.1"/>
    </source>
</evidence>
<dbReference type="AlphaFoldDB" id="A0A811T6W9"/>
<accession>A0A811T6W9</accession>
<evidence type="ECO:0000313" key="3">
    <source>
        <dbReference type="EMBL" id="CAD6493367.1"/>
    </source>
</evidence>
<feature type="transmembrane region" description="Helical" evidence="1">
    <location>
        <begin position="77"/>
        <end position="94"/>
    </location>
</feature>
<dbReference type="InterPro" id="IPR043941">
    <property type="entry name" value="EMC6-arch"/>
</dbReference>
<dbReference type="Pfam" id="PF19094">
    <property type="entry name" value="EMC6_arch"/>
    <property type="match status" value="1"/>
</dbReference>
<dbReference type="Proteomes" id="UP000603056">
    <property type="component" value="Unassembled WGS sequence"/>
</dbReference>
<protein>
    <submittedName>
        <fullName evidence="2">Uncharacterized protein</fullName>
    </submittedName>
</protein>